<gene>
    <name evidence="9" type="ORF">OJ996_12480</name>
</gene>
<evidence type="ECO:0000256" key="5">
    <source>
        <dbReference type="ARBA" id="ARBA00022777"/>
    </source>
</evidence>
<keyword evidence="7" id="KW-0472">Membrane</keyword>
<dbReference type="PANTHER" id="PTHR43711:SF1">
    <property type="entry name" value="HISTIDINE KINASE 1"/>
    <property type="match status" value="1"/>
</dbReference>
<feature type="domain" description="Histidine kinase" evidence="8">
    <location>
        <begin position="286"/>
        <end position="499"/>
    </location>
</feature>
<name>A0ABT3G3I0_9BACT</name>
<dbReference type="InterPro" id="IPR004358">
    <property type="entry name" value="Sig_transdc_His_kin-like_C"/>
</dbReference>
<evidence type="ECO:0000256" key="4">
    <source>
        <dbReference type="ARBA" id="ARBA00022679"/>
    </source>
</evidence>
<dbReference type="CDD" id="cd00082">
    <property type="entry name" value="HisKA"/>
    <property type="match status" value="1"/>
</dbReference>
<dbReference type="InterPro" id="IPR003661">
    <property type="entry name" value="HisK_dim/P_dom"/>
</dbReference>
<dbReference type="EMBL" id="JAPDDR010000006">
    <property type="protein sequence ID" value="MCW1914396.1"/>
    <property type="molecule type" value="Genomic_DNA"/>
</dbReference>
<dbReference type="Pfam" id="PF00512">
    <property type="entry name" value="HisKA"/>
    <property type="match status" value="1"/>
</dbReference>
<keyword evidence="3" id="KW-0597">Phosphoprotein</keyword>
<dbReference type="Gene3D" id="3.30.565.10">
    <property type="entry name" value="Histidine kinase-like ATPase, C-terminal domain"/>
    <property type="match status" value="1"/>
</dbReference>
<dbReference type="Pfam" id="PF02518">
    <property type="entry name" value="HATPase_c"/>
    <property type="match status" value="1"/>
</dbReference>
<evidence type="ECO:0000313" key="10">
    <source>
        <dbReference type="Proteomes" id="UP001165653"/>
    </source>
</evidence>
<dbReference type="Gene3D" id="1.10.287.130">
    <property type="match status" value="1"/>
</dbReference>
<keyword evidence="5 9" id="KW-0418">Kinase</keyword>
<accession>A0ABT3G3I0</accession>
<keyword evidence="7" id="KW-0812">Transmembrane</keyword>
<keyword evidence="4" id="KW-0808">Transferase</keyword>
<dbReference type="CDD" id="cd00075">
    <property type="entry name" value="HATPase"/>
    <property type="match status" value="1"/>
</dbReference>
<dbReference type="GO" id="GO:0016301">
    <property type="term" value="F:kinase activity"/>
    <property type="evidence" value="ECO:0007669"/>
    <property type="project" value="UniProtKB-KW"/>
</dbReference>
<reference evidence="9" key="1">
    <citation type="submission" date="2022-10" db="EMBL/GenBank/DDBJ databases">
        <title>Luteolibacter sp. GHJ8, whole genome shotgun sequencing project.</title>
        <authorList>
            <person name="Zhao G."/>
            <person name="Shen L."/>
        </authorList>
    </citation>
    <scope>NUCLEOTIDE SEQUENCE</scope>
    <source>
        <strain evidence="9">GHJ8</strain>
    </source>
</reference>
<comment type="catalytic activity">
    <reaction evidence="1">
        <text>ATP + protein L-histidine = ADP + protein N-phospho-L-histidine.</text>
        <dbReference type="EC" id="2.7.13.3"/>
    </reaction>
</comment>
<evidence type="ECO:0000256" key="6">
    <source>
        <dbReference type="ARBA" id="ARBA00023012"/>
    </source>
</evidence>
<dbReference type="InterPro" id="IPR036097">
    <property type="entry name" value="HisK_dim/P_sf"/>
</dbReference>
<dbReference type="EC" id="2.7.13.3" evidence="2"/>
<dbReference type="InterPro" id="IPR003594">
    <property type="entry name" value="HATPase_dom"/>
</dbReference>
<dbReference type="PROSITE" id="PS50109">
    <property type="entry name" value="HIS_KIN"/>
    <property type="match status" value="1"/>
</dbReference>
<evidence type="ECO:0000256" key="2">
    <source>
        <dbReference type="ARBA" id="ARBA00012438"/>
    </source>
</evidence>
<dbReference type="InterPro" id="IPR036890">
    <property type="entry name" value="HATPase_C_sf"/>
</dbReference>
<dbReference type="PANTHER" id="PTHR43711">
    <property type="entry name" value="TWO-COMPONENT HISTIDINE KINASE"/>
    <property type="match status" value="1"/>
</dbReference>
<dbReference type="InterPro" id="IPR050736">
    <property type="entry name" value="Sensor_HK_Regulatory"/>
</dbReference>
<keyword evidence="6" id="KW-0902">Two-component regulatory system</keyword>
<dbReference type="SMART" id="SM00387">
    <property type="entry name" value="HATPase_c"/>
    <property type="match status" value="1"/>
</dbReference>
<dbReference type="SUPFAM" id="SSF47384">
    <property type="entry name" value="Homodimeric domain of signal transducing histidine kinase"/>
    <property type="match status" value="1"/>
</dbReference>
<organism evidence="9 10">
    <name type="scientific">Luteolibacter rhizosphaerae</name>
    <dbReference type="NCBI Taxonomy" id="2989719"/>
    <lineage>
        <taxon>Bacteria</taxon>
        <taxon>Pseudomonadati</taxon>
        <taxon>Verrucomicrobiota</taxon>
        <taxon>Verrucomicrobiia</taxon>
        <taxon>Verrucomicrobiales</taxon>
        <taxon>Verrucomicrobiaceae</taxon>
        <taxon>Luteolibacter</taxon>
    </lineage>
</organism>
<sequence length="499" mass="54974">MGTRAQMKAAWADARGEAERMAPILAGALAKDLQAQMTTIPIYPDPPVPGEASELDAILDGEDLTALEKLRDDPNAGISPGGIPRRALAALRIQTLDRHRQKQDLLEQILVKEAPSVITRAAFSKRLLVLGRNTWHEHEAVRQLARKAHNPEGKWFEPAPELGTQIVFVKVGGRYASYLRPGAAPLVATEHKLGLPRWAFSYIFAEKSRWPSLATAPVPLGDGLTLGIYAYGFGDQLEAPIRRQQRWTFLTLGLAAATVLGALAVMQRSLRRERQLNDMKSQFVASVSHELRAPVASIRLMADALEAGKVAPETAKEFHRLIAREGARLSTLVGNVLDHSRIERGLRQWKLEPSDLESLVADTVLLMEPLAKEKNISLETRLAPVEAKVDAGAIQQALVNLLDNAIKFSPADSQVEVSLYEDGPRFQLRVKDEGTGIPKHEHKRIFERFYRPGDELRRETQGSGIGLSLVKSIAEAHDGSVDLESEPGKGSTFILHLPR</sequence>
<evidence type="ECO:0000313" key="9">
    <source>
        <dbReference type="EMBL" id="MCW1914396.1"/>
    </source>
</evidence>
<evidence type="ECO:0000256" key="1">
    <source>
        <dbReference type="ARBA" id="ARBA00000085"/>
    </source>
</evidence>
<proteinExistence type="predicted"/>
<dbReference type="RefSeq" id="WP_264513924.1">
    <property type="nucleotide sequence ID" value="NZ_JAPDDR010000006.1"/>
</dbReference>
<dbReference type="Proteomes" id="UP001165653">
    <property type="component" value="Unassembled WGS sequence"/>
</dbReference>
<feature type="transmembrane region" description="Helical" evidence="7">
    <location>
        <begin position="247"/>
        <end position="266"/>
    </location>
</feature>
<comment type="caution">
    <text evidence="9">The sequence shown here is derived from an EMBL/GenBank/DDBJ whole genome shotgun (WGS) entry which is preliminary data.</text>
</comment>
<dbReference type="SUPFAM" id="SSF55874">
    <property type="entry name" value="ATPase domain of HSP90 chaperone/DNA topoisomerase II/histidine kinase"/>
    <property type="match status" value="1"/>
</dbReference>
<dbReference type="PRINTS" id="PR00344">
    <property type="entry name" value="BCTRLSENSOR"/>
</dbReference>
<dbReference type="SMART" id="SM00388">
    <property type="entry name" value="HisKA"/>
    <property type="match status" value="1"/>
</dbReference>
<protein>
    <recommendedName>
        <fullName evidence="2">histidine kinase</fullName>
        <ecNumber evidence="2">2.7.13.3</ecNumber>
    </recommendedName>
</protein>
<keyword evidence="10" id="KW-1185">Reference proteome</keyword>
<keyword evidence="7" id="KW-1133">Transmembrane helix</keyword>
<evidence type="ECO:0000259" key="8">
    <source>
        <dbReference type="PROSITE" id="PS50109"/>
    </source>
</evidence>
<dbReference type="InterPro" id="IPR005467">
    <property type="entry name" value="His_kinase_dom"/>
</dbReference>
<evidence type="ECO:0000256" key="3">
    <source>
        <dbReference type="ARBA" id="ARBA00022553"/>
    </source>
</evidence>
<evidence type="ECO:0000256" key="7">
    <source>
        <dbReference type="SAM" id="Phobius"/>
    </source>
</evidence>